<sequence length="64" mass="7891">MQKIQQKLNNRFSWYKSWHEQPYHPHLHWLTFLCVGIITLSAVFFQIKITFEPMEWVDLTFCHP</sequence>
<comment type="caution">
    <text evidence="2">The sequence shown here is derived from an EMBL/GenBank/DDBJ whole genome shotgun (WGS) entry which is preliminary data.</text>
</comment>
<proteinExistence type="predicted"/>
<gene>
    <name evidence="2" type="ORF">COW86_03940</name>
</gene>
<dbReference type="Proteomes" id="UP000230159">
    <property type="component" value="Unassembled WGS sequence"/>
</dbReference>
<evidence type="ECO:0000313" key="2">
    <source>
        <dbReference type="EMBL" id="PIP75406.1"/>
    </source>
</evidence>
<accession>A0A2H0CZV1</accession>
<protein>
    <submittedName>
        <fullName evidence="2">Uncharacterized protein</fullName>
    </submittedName>
</protein>
<evidence type="ECO:0000256" key="1">
    <source>
        <dbReference type="SAM" id="Phobius"/>
    </source>
</evidence>
<dbReference type="AlphaFoldDB" id="A0A2H0CZV1"/>
<reference evidence="2 3" key="1">
    <citation type="submission" date="2017-09" db="EMBL/GenBank/DDBJ databases">
        <title>Depth-based differentiation of microbial function through sediment-hosted aquifers and enrichment of novel symbionts in the deep terrestrial subsurface.</title>
        <authorList>
            <person name="Probst A.J."/>
            <person name="Ladd B."/>
            <person name="Jarett J.K."/>
            <person name="Geller-Mcgrath D.E."/>
            <person name="Sieber C.M."/>
            <person name="Emerson J.B."/>
            <person name="Anantharaman K."/>
            <person name="Thomas B.C."/>
            <person name="Malmstrom R."/>
            <person name="Stieglmeier M."/>
            <person name="Klingl A."/>
            <person name="Woyke T."/>
            <person name="Ryan C.M."/>
            <person name="Banfield J.F."/>
        </authorList>
    </citation>
    <scope>NUCLEOTIDE SEQUENCE [LARGE SCALE GENOMIC DNA]</scope>
    <source>
        <strain evidence="2">CG22_combo_CG10-13_8_21_14_all_39_9</strain>
    </source>
</reference>
<name>A0A2H0CZV1_9BACT</name>
<organism evidence="2 3">
    <name type="scientific">Candidatus Kuenenbacteria bacterium CG22_combo_CG10-13_8_21_14_all_39_9</name>
    <dbReference type="NCBI Taxonomy" id="1974621"/>
    <lineage>
        <taxon>Bacteria</taxon>
        <taxon>Candidatus Kueneniibacteriota</taxon>
    </lineage>
</organism>
<keyword evidence="1" id="KW-0472">Membrane</keyword>
<keyword evidence="1" id="KW-1133">Transmembrane helix</keyword>
<evidence type="ECO:0000313" key="3">
    <source>
        <dbReference type="Proteomes" id="UP000230159"/>
    </source>
</evidence>
<keyword evidence="1" id="KW-0812">Transmembrane</keyword>
<feature type="transmembrane region" description="Helical" evidence="1">
    <location>
        <begin position="27"/>
        <end position="45"/>
    </location>
</feature>
<dbReference type="EMBL" id="PCTN01000169">
    <property type="protein sequence ID" value="PIP75406.1"/>
    <property type="molecule type" value="Genomic_DNA"/>
</dbReference>